<organism evidence="3 4">
    <name type="scientific">Paenibacillus yanchengensis</name>
    <dbReference type="NCBI Taxonomy" id="2035833"/>
    <lineage>
        <taxon>Bacteria</taxon>
        <taxon>Bacillati</taxon>
        <taxon>Bacillota</taxon>
        <taxon>Bacilli</taxon>
        <taxon>Bacillales</taxon>
        <taxon>Paenibacillaceae</taxon>
        <taxon>Paenibacillus</taxon>
    </lineage>
</organism>
<protein>
    <submittedName>
        <fullName evidence="3">Amidase domain-containing protein</fullName>
    </submittedName>
</protein>
<keyword evidence="4" id="KW-1185">Reference proteome</keyword>
<dbReference type="InterPro" id="IPR024301">
    <property type="entry name" value="Amidase_6"/>
</dbReference>
<comment type="caution">
    <text evidence="3">The sequence shown here is derived from an EMBL/GenBank/DDBJ whole genome shotgun (WGS) entry which is preliminary data.</text>
</comment>
<sequence>MSKSNRKHSVYTKNDAKQTITRKRVSESYTLTPRMISSSTETISNRHKQVIKKANEHKVKLSSLLANSSVNNQQQKEETKTKEQASWRKSLQRYIEVYNAAEAEQRFDLYDVVHDEQHVERMIVRLDRIKERELLRGALSQGCETKGEIIRVHQANQEVTVLLKLHIKKKIVQRDMHYVEERYEFERLWFGEQEGVFQLLRVEPLIYERRPKYGDYVQQYGLEEVGEIEEPLARSVPYLNGAIFTATLPLYHRAAYLRDHAVAYADRWWNEGNPKYELFDVNCTHYVSQCLFAGGAPMNYTGKRSNGWWYTGRVNKQEKWSYSWAVSHALTIYLSSKRHTGLRAIMMDRADQLMLGDVITYDWSGDGRFQHSTIVTAFDAFGQPLVNANTVASRHRYWDYSDSYAWTRNTKYRFFHIVSD</sequence>
<evidence type="ECO:0000313" key="3">
    <source>
        <dbReference type="EMBL" id="MFD2115378.1"/>
    </source>
</evidence>
<proteinExistence type="predicted"/>
<feature type="domain" description="Putative amidase" evidence="2">
    <location>
        <begin position="256"/>
        <end position="412"/>
    </location>
</feature>
<evidence type="ECO:0000313" key="4">
    <source>
        <dbReference type="Proteomes" id="UP001597362"/>
    </source>
</evidence>
<feature type="compositionally biased region" description="Basic and acidic residues" evidence="1">
    <location>
        <begin position="75"/>
        <end position="84"/>
    </location>
</feature>
<dbReference type="Proteomes" id="UP001597362">
    <property type="component" value="Unassembled WGS sequence"/>
</dbReference>
<dbReference type="EMBL" id="JBHUHO010000016">
    <property type="protein sequence ID" value="MFD2115378.1"/>
    <property type="molecule type" value="Genomic_DNA"/>
</dbReference>
<feature type="region of interest" description="Disordered" evidence="1">
    <location>
        <begin position="63"/>
        <end position="84"/>
    </location>
</feature>
<feature type="region of interest" description="Disordered" evidence="1">
    <location>
        <begin position="1"/>
        <end position="25"/>
    </location>
</feature>
<dbReference type="RefSeq" id="WP_377770477.1">
    <property type="nucleotide sequence ID" value="NZ_JBHUHO010000016.1"/>
</dbReference>
<name>A0ABW4YIS0_9BACL</name>
<dbReference type="PANTHER" id="PTHR40032:SF1">
    <property type="entry name" value="EXPORTED PROTEIN"/>
    <property type="match status" value="1"/>
</dbReference>
<dbReference type="Pfam" id="PF12671">
    <property type="entry name" value="Amidase_6"/>
    <property type="match status" value="1"/>
</dbReference>
<evidence type="ECO:0000256" key="1">
    <source>
        <dbReference type="SAM" id="MobiDB-lite"/>
    </source>
</evidence>
<dbReference type="PANTHER" id="PTHR40032">
    <property type="entry name" value="EXPORTED PROTEIN-RELATED"/>
    <property type="match status" value="1"/>
</dbReference>
<feature type="compositionally biased region" description="Low complexity" evidence="1">
    <location>
        <begin position="63"/>
        <end position="74"/>
    </location>
</feature>
<gene>
    <name evidence="3" type="ORF">ACFSJH_06475</name>
</gene>
<evidence type="ECO:0000259" key="2">
    <source>
        <dbReference type="Pfam" id="PF12671"/>
    </source>
</evidence>
<feature type="compositionally biased region" description="Basic residues" evidence="1">
    <location>
        <begin position="1"/>
        <end position="10"/>
    </location>
</feature>
<reference evidence="4" key="1">
    <citation type="journal article" date="2019" name="Int. J. Syst. Evol. Microbiol.">
        <title>The Global Catalogue of Microorganisms (GCM) 10K type strain sequencing project: providing services to taxonomists for standard genome sequencing and annotation.</title>
        <authorList>
            <consortium name="The Broad Institute Genomics Platform"/>
            <consortium name="The Broad Institute Genome Sequencing Center for Infectious Disease"/>
            <person name="Wu L."/>
            <person name="Ma J."/>
        </authorList>
    </citation>
    <scope>NUCLEOTIDE SEQUENCE [LARGE SCALE GENOMIC DNA]</scope>
    <source>
        <strain evidence="4">GH52</strain>
    </source>
</reference>
<accession>A0ABW4YIS0</accession>